<evidence type="ECO:0000313" key="3">
    <source>
        <dbReference type="Proteomes" id="UP000324222"/>
    </source>
</evidence>
<dbReference type="Proteomes" id="UP000324222">
    <property type="component" value="Unassembled WGS sequence"/>
</dbReference>
<dbReference type="AlphaFoldDB" id="A0A5B7DMS6"/>
<reference evidence="2 3" key="1">
    <citation type="submission" date="2019-05" db="EMBL/GenBank/DDBJ databases">
        <title>Another draft genome of Portunus trituberculatus and its Hox gene families provides insights of decapod evolution.</title>
        <authorList>
            <person name="Jeong J.-H."/>
            <person name="Song I."/>
            <person name="Kim S."/>
            <person name="Choi T."/>
            <person name="Kim D."/>
            <person name="Ryu S."/>
            <person name="Kim W."/>
        </authorList>
    </citation>
    <scope>NUCLEOTIDE SEQUENCE [LARGE SCALE GENOMIC DNA]</scope>
    <source>
        <tissue evidence="2">Muscle</tissue>
    </source>
</reference>
<organism evidence="2 3">
    <name type="scientific">Portunus trituberculatus</name>
    <name type="common">Swimming crab</name>
    <name type="synonym">Neptunus trituberculatus</name>
    <dbReference type="NCBI Taxonomy" id="210409"/>
    <lineage>
        <taxon>Eukaryota</taxon>
        <taxon>Metazoa</taxon>
        <taxon>Ecdysozoa</taxon>
        <taxon>Arthropoda</taxon>
        <taxon>Crustacea</taxon>
        <taxon>Multicrustacea</taxon>
        <taxon>Malacostraca</taxon>
        <taxon>Eumalacostraca</taxon>
        <taxon>Eucarida</taxon>
        <taxon>Decapoda</taxon>
        <taxon>Pleocyemata</taxon>
        <taxon>Brachyura</taxon>
        <taxon>Eubrachyura</taxon>
        <taxon>Portunoidea</taxon>
        <taxon>Portunidae</taxon>
        <taxon>Portuninae</taxon>
        <taxon>Portunus</taxon>
    </lineage>
</organism>
<gene>
    <name evidence="2" type="ORF">E2C01_015929</name>
</gene>
<evidence type="ECO:0000256" key="1">
    <source>
        <dbReference type="SAM" id="MobiDB-lite"/>
    </source>
</evidence>
<sequence>MAEGAPGHRPDPSSSSSSSSSTLADGQGWSPLALRNAHTQSLGRCSRSGTSGCHCLSPKATQRAAVSS</sequence>
<comment type="caution">
    <text evidence="2">The sequence shown here is derived from an EMBL/GenBank/DDBJ whole genome shotgun (WGS) entry which is preliminary data.</text>
</comment>
<feature type="compositionally biased region" description="Polar residues" evidence="1">
    <location>
        <begin position="37"/>
        <end position="51"/>
    </location>
</feature>
<keyword evidence="3" id="KW-1185">Reference proteome</keyword>
<proteinExistence type="predicted"/>
<name>A0A5B7DMS6_PORTR</name>
<protein>
    <submittedName>
        <fullName evidence="2">Uncharacterized protein</fullName>
    </submittedName>
</protein>
<feature type="region of interest" description="Disordered" evidence="1">
    <location>
        <begin position="1"/>
        <end position="68"/>
    </location>
</feature>
<dbReference type="EMBL" id="VSRR010001140">
    <property type="protein sequence ID" value="MPC22901.1"/>
    <property type="molecule type" value="Genomic_DNA"/>
</dbReference>
<feature type="compositionally biased region" description="Basic and acidic residues" evidence="1">
    <location>
        <begin position="1"/>
        <end position="11"/>
    </location>
</feature>
<accession>A0A5B7DMS6</accession>
<evidence type="ECO:0000313" key="2">
    <source>
        <dbReference type="EMBL" id="MPC22901.1"/>
    </source>
</evidence>